<dbReference type="EMBL" id="VSSQ01012227">
    <property type="protein sequence ID" value="MPM48731.1"/>
    <property type="molecule type" value="Genomic_DNA"/>
</dbReference>
<gene>
    <name evidence="1" type="primary">lysK_6</name>
    <name evidence="1" type="ORF">SDC9_95458</name>
</gene>
<dbReference type="AlphaFoldDB" id="A0A645A8Y9"/>
<sequence length="147" mass="16032">MFEQVQASLLEIQSGQDEFEQWARLTVNTRLPLGLPPESWYAELEHLVGDATVTPLDNAIPAWSCEKNSALVRAFLAAIRAGGETPSFVYKTGTADLNIVAPVWGCPSLVYGPGDSALDHTPQECLSLQEYQQAVEVVMAALQRLMA</sequence>
<dbReference type="Pfam" id="PF01546">
    <property type="entry name" value="Peptidase_M20"/>
    <property type="match status" value="1"/>
</dbReference>
<accession>A0A645A8Y9</accession>
<dbReference type="GO" id="GO:0016787">
    <property type="term" value="F:hydrolase activity"/>
    <property type="evidence" value="ECO:0007669"/>
    <property type="project" value="UniProtKB-KW"/>
</dbReference>
<dbReference type="Gene3D" id="3.40.630.10">
    <property type="entry name" value="Zn peptidases"/>
    <property type="match status" value="1"/>
</dbReference>
<comment type="caution">
    <text evidence="1">The sequence shown here is derived from an EMBL/GenBank/DDBJ whole genome shotgun (WGS) entry which is preliminary data.</text>
</comment>
<proteinExistence type="predicted"/>
<dbReference type="PANTHER" id="PTHR43808:SF28">
    <property type="entry name" value="[LYSW]-LYSINE_[LYSW]-ORNITHINE HYDROLASE"/>
    <property type="match status" value="1"/>
</dbReference>
<name>A0A645A8Y9_9ZZZZ</name>
<evidence type="ECO:0000313" key="1">
    <source>
        <dbReference type="EMBL" id="MPM48731.1"/>
    </source>
</evidence>
<dbReference type="InterPro" id="IPR002933">
    <property type="entry name" value="Peptidase_M20"/>
</dbReference>
<keyword evidence="1" id="KW-0378">Hydrolase</keyword>
<protein>
    <submittedName>
        <fullName evidence="1">[LysW]-lysine hydrolase</fullName>
        <ecNumber evidence="1">3.5.1.-</ecNumber>
    </submittedName>
</protein>
<dbReference type="SUPFAM" id="SSF53187">
    <property type="entry name" value="Zn-dependent exopeptidases"/>
    <property type="match status" value="1"/>
</dbReference>
<organism evidence="1">
    <name type="scientific">bioreactor metagenome</name>
    <dbReference type="NCBI Taxonomy" id="1076179"/>
    <lineage>
        <taxon>unclassified sequences</taxon>
        <taxon>metagenomes</taxon>
        <taxon>ecological metagenomes</taxon>
    </lineage>
</organism>
<dbReference type="PANTHER" id="PTHR43808">
    <property type="entry name" value="ACETYLORNITHINE DEACETYLASE"/>
    <property type="match status" value="1"/>
</dbReference>
<dbReference type="InterPro" id="IPR050072">
    <property type="entry name" value="Peptidase_M20A"/>
</dbReference>
<reference evidence="1" key="1">
    <citation type="submission" date="2019-08" db="EMBL/GenBank/DDBJ databases">
        <authorList>
            <person name="Kucharzyk K."/>
            <person name="Murdoch R.W."/>
            <person name="Higgins S."/>
            <person name="Loffler F."/>
        </authorList>
    </citation>
    <scope>NUCLEOTIDE SEQUENCE</scope>
</reference>
<dbReference type="EC" id="3.5.1.-" evidence="1"/>